<dbReference type="EC" id="3.1.1.-" evidence="6"/>
<dbReference type="CDD" id="cd00312">
    <property type="entry name" value="Esterase_lipase"/>
    <property type="match status" value="1"/>
</dbReference>
<comment type="caution">
    <text evidence="8">The sequence shown here is derived from an EMBL/GenBank/DDBJ whole genome shotgun (WGS) entry which is preliminary data.</text>
</comment>
<dbReference type="InterPro" id="IPR050654">
    <property type="entry name" value="AChE-related_enzymes"/>
</dbReference>
<evidence type="ECO:0000256" key="1">
    <source>
        <dbReference type="ARBA" id="ARBA00005964"/>
    </source>
</evidence>
<dbReference type="PROSITE" id="PS00122">
    <property type="entry name" value="CARBOXYLESTERASE_B_1"/>
    <property type="match status" value="1"/>
</dbReference>
<dbReference type="InterPro" id="IPR002018">
    <property type="entry name" value="CarbesteraseB"/>
</dbReference>
<dbReference type="GO" id="GO:0003990">
    <property type="term" value="F:acetylcholinesterase activity"/>
    <property type="evidence" value="ECO:0007669"/>
    <property type="project" value="TreeGrafter"/>
</dbReference>
<evidence type="ECO:0000313" key="9">
    <source>
        <dbReference type="Proteomes" id="UP000078046"/>
    </source>
</evidence>
<dbReference type="InterPro" id="IPR019819">
    <property type="entry name" value="Carboxylesterase_B_CS"/>
</dbReference>
<feature type="active site" description="Acyl-ester intermediate" evidence="5">
    <location>
        <position position="246"/>
    </location>
</feature>
<evidence type="ECO:0000256" key="5">
    <source>
        <dbReference type="PIRSR" id="PIRSR600997-1"/>
    </source>
</evidence>
<organism evidence="8 9">
    <name type="scientific">Intoshia linei</name>
    <dbReference type="NCBI Taxonomy" id="1819745"/>
    <lineage>
        <taxon>Eukaryota</taxon>
        <taxon>Metazoa</taxon>
        <taxon>Spiralia</taxon>
        <taxon>Lophotrochozoa</taxon>
        <taxon>Mesozoa</taxon>
        <taxon>Orthonectida</taxon>
        <taxon>Rhopaluridae</taxon>
        <taxon>Intoshia</taxon>
    </lineage>
</organism>
<dbReference type="PRINTS" id="PR00878">
    <property type="entry name" value="CHOLNESTRASE"/>
</dbReference>
<dbReference type="GO" id="GO:0006581">
    <property type="term" value="P:acetylcholine catabolic process"/>
    <property type="evidence" value="ECO:0007669"/>
    <property type="project" value="TreeGrafter"/>
</dbReference>
<keyword evidence="4" id="KW-1015">Disulfide bond</keyword>
<proteinExistence type="inferred from homology"/>
<dbReference type="FunFam" id="3.40.50.1820:FF:000029">
    <property type="entry name" value="Acetylcholinesterase"/>
    <property type="match status" value="1"/>
</dbReference>
<feature type="domain" description="Carboxylesterase type B" evidence="7">
    <location>
        <begin position="47"/>
        <end position="597"/>
    </location>
</feature>
<dbReference type="InterPro" id="IPR029058">
    <property type="entry name" value="AB_hydrolase_fold"/>
</dbReference>
<dbReference type="PANTHER" id="PTHR43918:SF12">
    <property type="entry name" value="ACETYLCHOLINESTERASE 1"/>
    <property type="match status" value="1"/>
</dbReference>
<name>A0A177B5V2_9BILA</name>
<reference evidence="8 9" key="1">
    <citation type="submission" date="2016-04" db="EMBL/GenBank/DDBJ databases">
        <title>The genome of Intoshia linei affirms orthonectids as highly simplified spiralians.</title>
        <authorList>
            <person name="Mikhailov K.V."/>
            <person name="Slusarev G.S."/>
            <person name="Nikitin M.A."/>
            <person name="Logacheva M.D."/>
            <person name="Penin A."/>
            <person name="Aleoshin V."/>
            <person name="Panchin Y.V."/>
        </authorList>
    </citation>
    <scope>NUCLEOTIDE SEQUENCE [LARGE SCALE GENOMIC DNA]</scope>
    <source>
        <strain evidence="8">Intl2013</strain>
        <tissue evidence="8">Whole animal</tissue>
    </source>
</reference>
<feature type="non-terminal residue" evidence="8">
    <location>
        <position position="608"/>
    </location>
</feature>
<evidence type="ECO:0000259" key="7">
    <source>
        <dbReference type="Pfam" id="PF00135"/>
    </source>
</evidence>
<evidence type="ECO:0000256" key="2">
    <source>
        <dbReference type="ARBA" id="ARBA00022487"/>
    </source>
</evidence>
<dbReference type="EMBL" id="LWCA01000246">
    <property type="protein sequence ID" value="OAF69668.1"/>
    <property type="molecule type" value="Genomic_DNA"/>
</dbReference>
<protein>
    <recommendedName>
        <fullName evidence="6">Carboxylic ester hydrolase</fullName>
        <ecNumber evidence="6">3.1.1.-</ecNumber>
    </recommendedName>
</protein>
<keyword evidence="2" id="KW-0719">Serine esterase</keyword>
<feature type="active site" description="Charge relay system" evidence="5">
    <location>
        <position position="505"/>
    </location>
</feature>
<dbReference type="SUPFAM" id="SSF53474">
    <property type="entry name" value="alpha/beta-Hydrolases"/>
    <property type="match status" value="1"/>
</dbReference>
<evidence type="ECO:0000256" key="4">
    <source>
        <dbReference type="ARBA" id="ARBA00023157"/>
    </source>
</evidence>
<dbReference type="Pfam" id="PF00135">
    <property type="entry name" value="COesterase"/>
    <property type="match status" value="1"/>
</dbReference>
<evidence type="ECO:0000313" key="8">
    <source>
        <dbReference type="EMBL" id="OAF69668.1"/>
    </source>
</evidence>
<sequence length="608" mass="70354">MIVIILVSKRVKCGLQHTQHGVYMNMKKYVHLNKHKRQSNTYNNNRLIVSTKSGRVRGIRQKLPWLNETIDIFLGIPYANPPTGSLRFHRPQPISSWTNILSANKMPNSCYQNMDNFFGDFEGSSMWNPNTKVSEDCLYLNIWTPYHTTLRRYRNLPVVIWIYGGGFYSGSTALNVYDSKILSTLNNIIVVTLNYRVNVFGFLSMDHEDAPGNVGMLDQLMALQWINDNIKVFGGDPNNITLMGESAGSVSVSLHLLSPLSQHLFNRAILQSGTANMNWATLSQQEAKQRTMELAINKIKCHKTNNLNNNTLSNIDTFDKMEIINCLIRTPAQELIDKMWITKGILQFPFVPVVDGYFLMDKPKNLVKKRQFKNCSILIGSNSNEASYFLIYELSNLLKLNTTSMNYRQFVESLKSLFNYHPKYPNEIKDYIFEAVKFQYTNWIDKNNKFANILNLDNAVSDAQFVCKVNDFADAYAQSGQNVYYYLFNHRSDNHHWPIWMGVLHGDEILYTFGEPFKMASNYTKKDRLFSRKIMKYWSNFVKTGNPNKSPGETSLKEWPIRTPHTRVYLELNFNSIIENKHVVVKKGPRISQCAFWEKYIPSIKLQI</sequence>
<dbReference type="Gene3D" id="3.40.50.1820">
    <property type="entry name" value="alpha/beta hydrolase"/>
    <property type="match status" value="1"/>
</dbReference>
<dbReference type="GO" id="GO:0005886">
    <property type="term" value="C:plasma membrane"/>
    <property type="evidence" value="ECO:0007669"/>
    <property type="project" value="TreeGrafter"/>
</dbReference>
<keyword evidence="3 6" id="KW-0378">Hydrolase</keyword>
<dbReference type="GO" id="GO:0005615">
    <property type="term" value="C:extracellular space"/>
    <property type="evidence" value="ECO:0007669"/>
    <property type="project" value="TreeGrafter"/>
</dbReference>
<dbReference type="InterPro" id="IPR019826">
    <property type="entry name" value="Carboxylesterase_B_AS"/>
</dbReference>
<dbReference type="ESTHER" id="9metz-a0a177b5v2">
    <property type="family name" value="ACHE"/>
</dbReference>
<gene>
    <name evidence="8" type="ORF">A3Q56_02597</name>
</gene>
<feature type="active site" description="Charge relay system" evidence="5">
    <location>
        <position position="385"/>
    </location>
</feature>
<dbReference type="PANTHER" id="PTHR43918">
    <property type="entry name" value="ACETYLCHOLINESTERASE"/>
    <property type="match status" value="1"/>
</dbReference>
<comment type="similarity">
    <text evidence="1 6">Belongs to the type-B carboxylesterase/lipase family.</text>
</comment>
<evidence type="ECO:0000256" key="3">
    <source>
        <dbReference type="ARBA" id="ARBA00022801"/>
    </source>
</evidence>
<keyword evidence="9" id="KW-1185">Reference proteome</keyword>
<dbReference type="GO" id="GO:0019695">
    <property type="term" value="P:choline metabolic process"/>
    <property type="evidence" value="ECO:0007669"/>
    <property type="project" value="TreeGrafter"/>
</dbReference>
<dbReference type="OrthoDB" id="9000293at2759"/>
<dbReference type="AlphaFoldDB" id="A0A177B5V2"/>
<evidence type="ECO:0000256" key="6">
    <source>
        <dbReference type="RuleBase" id="RU361235"/>
    </source>
</evidence>
<dbReference type="InterPro" id="IPR000997">
    <property type="entry name" value="Cholinesterase"/>
</dbReference>
<dbReference type="Proteomes" id="UP000078046">
    <property type="component" value="Unassembled WGS sequence"/>
</dbReference>
<dbReference type="PROSITE" id="PS00941">
    <property type="entry name" value="CARBOXYLESTERASE_B_2"/>
    <property type="match status" value="1"/>
</dbReference>
<accession>A0A177B5V2</accession>